<dbReference type="Gene3D" id="1.25.40.10">
    <property type="entry name" value="Tetratricopeptide repeat domain"/>
    <property type="match status" value="1"/>
</dbReference>
<dbReference type="EMBL" id="HBHK01023405">
    <property type="protein sequence ID" value="CAD9702010.1"/>
    <property type="molecule type" value="Transcribed_RNA"/>
</dbReference>
<dbReference type="PANTHER" id="PTHR22684:SF0">
    <property type="entry name" value="RIBOSOME QUALITY CONTROL COMPLEX SUBUNIT TCF25"/>
    <property type="match status" value="1"/>
</dbReference>
<feature type="compositionally biased region" description="Acidic residues" evidence="1">
    <location>
        <begin position="53"/>
        <end position="68"/>
    </location>
</feature>
<feature type="compositionally biased region" description="Basic and acidic residues" evidence="1">
    <location>
        <begin position="9"/>
        <end position="21"/>
    </location>
</feature>
<dbReference type="AlphaFoldDB" id="A0A7S2SJJ5"/>
<protein>
    <recommendedName>
        <fullName evidence="3">Transcription factor 25</fullName>
    </recommendedName>
</protein>
<dbReference type="Pfam" id="PF04910">
    <property type="entry name" value="Tcf25"/>
    <property type="match status" value="2"/>
</dbReference>
<dbReference type="InterPro" id="IPR006994">
    <property type="entry name" value="TCF25/Rqc1"/>
</dbReference>
<proteinExistence type="predicted"/>
<evidence type="ECO:0000256" key="1">
    <source>
        <dbReference type="SAM" id="MobiDB-lite"/>
    </source>
</evidence>
<accession>A0A7S2SJJ5</accession>
<evidence type="ECO:0000313" key="2">
    <source>
        <dbReference type="EMBL" id="CAD9702010.1"/>
    </source>
</evidence>
<evidence type="ECO:0008006" key="3">
    <source>
        <dbReference type="Google" id="ProtNLM"/>
    </source>
</evidence>
<dbReference type="InterPro" id="IPR011990">
    <property type="entry name" value="TPR-like_helical_dom_sf"/>
</dbReference>
<feature type="compositionally biased region" description="Acidic residues" evidence="1">
    <location>
        <begin position="29"/>
        <end position="39"/>
    </location>
</feature>
<feature type="region of interest" description="Disordered" evidence="1">
    <location>
        <begin position="1"/>
        <end position="100"/>
    </location>
</feature>
<sequence length="617" mass="68334">MSSRHRARLREEAERLARAREPLSATAENAEESEDDSEDEPRQSGFGFLQSDSDSDDSEEEEEEEEEAGASSSKSCAKGDGGKQVNSGQRQTLQRVSKAKEEEEMLEAAIAEVSNARGSRSGGVASNKRESLYAVSDLRTLNPDFELGQKLGKAAAEAVRSGQQGEVMRRSGNHRNSKNMVGRSKRKFKSLFITMEENAIPPPVFASGMGGARMNLLGDTEDGGVLFSFEASDSYRVNDKTFGHVEATMDPNNIVAFLNEHPFHVPALLQLCNVYLQTAQLEQAEMMLRRSLFVLEAWLHPRFSELLQQGRCRLKDTRVVSVTNGIEDEDVVKGDDCYLNETFIDVLFKQMLVSRRRGCFKTAFALGRVLLGLHPDSDPKRVLLVLDQLALLSGADDFVVDFFKENDRCQVIPGMHYSYALALHRLGREIEANDAIEEAIRKHPGTMIALIEQVGKTGVDITNGMVESALGTCKKLDVQNSSFENKLVSFFVQTNIQTWSSSPRTGSSTPPYLWAAFRATNLSTDSKEESDQVEVEDEKAIQKMLKHYATVNFSQYVDDTGAVNMDDLDFGGAAGAQRIAPNVDMNSSLVQLFFQTLMPWSRLPDSRDPPPPDGADN</sequence>
<dbReference type="SUPFAM" id="SSF48452">
    <property type="entry name" value="TPR-like"/>
    <property type="match status" value="1"/>
</dbReference>
<reference evidence="2" key="1">
    <citation type="submission" date="2021-01" db="EMBL/GenBank/DDBJ databases">
        <authorList>
            <person name="Corre E."/>
            <person name="Pelletier E."/>
            <person name="Niang G."/>
            <person name="Scheremetjew M."/>
            <person name="Finn R."/>
            <person name="Kale V."/>
            <person name="Holt S."/>
            <person name="Cochrane G."/>
            <person name="Meng A."/>
            <person name="Brown T."/>
            <person name="Cohen L."/>
        </authorList>
    </citation>
    <scope>NUCLEOTIDE SEQUENCE</scope>
    <source>
        <strain evidence="2">NY070348D</strain>
    </source>
</reference>
<dbReference type="GO" id="GO:1990112">
    <property type="term" value="C:RQC complex"/>
    <property type="evidence" value="ECO:0007669"/>
    <property type="project" value="TreeGrafter"/>
</dbReference>
<feature type="compositionally biased region" description="Polar residues" evidence="1">
    <location>
        <begin position="84"/>
        <end position="95"/>
    </location>
</feature>
<feature type="compositionally biased region" description="Basic residues" evidence="1">
    <location>
        <begin position="171"/>
        <end position="181"/>
    </location>
</feature>
<feature type="compositionally biased region" description="Low complexity" evidence="1">
    <location>
        <begin position="69"/>
        <end position="78"/>
    </location>
</feature>
<organism evidence="2">
    <name type="scientific">Mucochytrium quahogii</name>
    <dbReference type="NCBI Taxonomy" id="96639"/>
    <lineage>
        <taxon>Eukaryota</taxon>
        <taxon>Sar</taxon>
        <taxon>Stramenopiles</taxon>
        <taxon>Bigyra</taxon>
        <taxon>Labyrinthulomycetes</taxon>
        <taxon>Thraustochytrida</taxon>
        <taxon>Thraustochytriidae</taxon>
        <taxon>Mucochytrium</taxon>
    </lineage>
</organism>
<name>A0A7S2SJJ5_9STRA</name>
<feature type="region of interest" description="Disordered" evidence="1">
    <location>
        <begin position="159"/>
        <end position="181"/>
    </location>
</feature>
<gene>
    <name evidence="2" type="ORF">QSP1433_LOCUS14784</name>
</gene>
<dbReference type="PANTHER" id="PTHR22684">
    <property type="entry name" value="NULP1-RELATED"/>
    <property type="match status" value="1"/>
</dbReference>